<protein>
    <submittedName>
        <fullName evidence="13">TonB-dependent copper receptor</fullName>
    </submittedName>
</protein>
<comment type="subcellular location">
    <subcellularLocation>
        <location evidence="1 8">Cell outer membrane</location>
        <topology evidence="1 8">Multi-pass membrane protein</topology>
    </subcellularLocation>
</comment>
<keyword evidence="14" id="KW-1185">Reference proteome</keyword>
<evidence type="ECO:0000256" key="9">
    <source>
        <dbReference type="RuleBase" id="RU003357"/>
    </source>
</evidence>
<evidence type="ECO:0000256" key="10">
    <source>
        <dbReference type="SAM" id="SignalP"/>
    </source>
</evidence>
<dbReference type="Pfam" id="PF00593">
    <property type="entry name" value="TonB_dep_Rec_b-barrel"/>
    <property type="match status" value="1"/>
</dbReference>
<feature type="chain" id="PRO_5046477013" evidence="10">
    <location>
        <begin position="26"/>
        <end position="712"/>
    </location>
</feature>
<proteinExistence type="inferred from homology"/>
<keyword evidence="13" id="KW-0675">Receptor</keyword>
<reference evidence="14" key="1">
    <citation type="journal article" date="2019" name="Int. J. Syst. Evol. Microbiol.">
        <title>The Global Catalogue of Microorganisms (GCM) 10K type strain sequencing project: providing services to taxonomists for standard genome sequencing and annotation.</title>
        <authorList>
            <consortium name="The Broad Institute Genomics Platform"/>
            <consortium name="The Broad Institute Genome Sequencing Center for Infectious Disease"/>
            <person name="Wu L."/>
            <person name="Ma J."/>
        </authorList>
    </citation>
    <scope>NUCLEOTIDE SEQUENCE [LARGE SCALE GENOMIC DNA]</scope>
    <source>
        <strain evidence="14">KCTC 52438</strain>
    </source>
</reference>
<gene>
    <name evidence="13" type="ORF">ACFOEK_10925</name>
</gene>
<evidence type="ECO:0000259" key="11">
    <source>
        <dbReference type="Pfam" id="PF00593"/>
    </source>
</evidence>
<evidence type="ECO:0000256" key="4">
    <source>
        <dbReference type="ARBA" id="ARBA00022692"/>
    </source>
</evidence>
<dbReference type="Pfam" id="PF07715">
    <property type="entry name" value="Plug"/>
    <property type="match status" value="1"/>
</dbReference>
<sequence length="712" mass="78576">MINKPYLAAVPLLLSSVLLSSESLANEAAQEEVNRSQHTKTIQIIGVAEETSIDTQLTPESSAITHPIKDSGELLRSVNGVTALRRAGHGFEPIIRGQQQGQINILSDGGYIVSACPSRMDPATSYIGMESFDSVTVIKGNRSVIYGSGGSGGTVVFERQRPIFEDKPYQGKITLGHTDNSEATSGSIDVAAGGSIRGSQQGFVRAYAEKTESGHYEDGNGDTVSSAYKSSIQGLMLGADVTESDYIQLGYEQSRQDDVYYAGNGMDSPYADADHIRAKWVHDVSLGFVDDFELSVYRSDVNHLMDNYTVRDRRPVMGMPPMPMGMAAPSSTDSWGGRLLANTHLDSADLRYGADYRASNQEATRYMDNDTNYGNGFAMSTSILWPDAQLRNTGVFGEVDYFLSSEDTLRAGVRVDHWTADAKAADDTYNMMPARTPNELYETYYGYEADKRSETEVSLVVGWDRALSDTMALNVNLSRTARAPEATELYIASDKEMMGNQNDWVGNPEIDFEIHHQLDVSLSQSTRQYSWSATAFYDQVEDYIERYQAGTGMISILKYRNVDAMLAGLELEGQYKFTEELSSRATLAYTRGMNTDDSTDLSQIAPLEAHLYADYNTAKWGTGFEWVVADEQTHISETSGYDAGETSGFGVLHWQAHYNVLDDLTVKAGVENVFDKAYAYHVNAAKSDPFSSDAVRVNEPGRQFWIKGEFVF</sequence>
<dbReference type="EMBL" id="JBHRSZ010000004">
    <property type="protein sequence ID" value="MFC3151540.1"/>
    <property type="molecule type" value="Genomic_DNA"/>
</dbReference>
<evidence type="ECO:0000313" key="13">
    <source>
        <dbReference type="EMBL" id="MFC3151540.1"/>
    </source>
</evidence>
<keyword evidence="3 8" id="KW-1134">Transmembrane beta strand</keyword>
<keyword evidence="2 8" id="KW-0813">Transport</keyword>
<evidence type="ECO:0000256" key="3">
    <source>
        <dbReference type="ARBA" id="ARBA00022452"/>
    </source>
</evidence>
<evidence type="ECO:0000256" key="2">
    <source>
        <dbReference type="ARBA" id="ARBA00022448"/>
    </source>
</evidence>
<feature type="domain" description="TonB-dependent receptor plug" evidence="12">
    <location>
        <begin position="66"/>
        <end position="154"/>
    </location>
</feature>
<dbReference type="NCBIfam" id="TIGR01778">
    <property type="entry name" value="TonB-copper"/>
    <property type="match status" value="1"/>
</dbReference>
<evidence type="ECO:0000256" key="6">
    <source>
        <dbReference type="ARBA" id="ARBA00023136"/>
    </source>
</evidence>
<keyword evidence="4 8" id="KW-0812">Transmembrane</keyword>
<dbReference type="InterPro" id="IPR000531">
    <property type="entry name" value="Beta-barrel_TonB"/>
</dbReference>
<dbReference type="SUPFAM" id="SSF56935">
    <property type="entry name" value="Porins"/>
    <property type="match status" value="1"/>
</dbReference>
<keyword evidence="10" id="KW-0732">Signal</keyword>
<dbReference type="InterPro" id="IPR036942">
    <property type="entry name" value="Beta-barrel_TonB_sf"/>
</dbReference>
<evidence type="ECO:0000256" key="8">
    <source>
        <dbReference type="PROSITE-ProRule" id="PRU01360"/>
    </source>
</evidence>
<dbReference type="InterPro" id="IPR037066">
    <property type="entry name" value="Plug_dom_sf"/>
</dbReference>
<dbReference type="Gene3D" id="2.40.170.20">
    <property type="entry name" value="TonB-dependent receptor, beta-barrel domain"/>
    <property type="match status" value="1"/>
</dbReference>
<keyword evidence="7 8" id="KW-0998">Cell outer membrane</keyword>
<feature type="domain" description="TonB-dependent receptor-like beta-barrel" evidence="11">
    <location>
        <begin position="254"/>
        <end position="673"/>
    </location>
</feature>
<dbReference type="InterPro" id="IPR039426">
    <property type="entry name" value="TonB-dep_rcpt-like"/>
</dbReference>
<evidence type="ECO:0000256" key="1">
    <source>
        <dbReference type="ARBA" id="ARBA00004571"/>
    </source>
</evidence>
<name>A0ABV7HGF3_9GAMM</name>
<dbReference type="PANTHER" id="PTHR30069:SF49">
    <property type="entry name" value="OUTER MEMBRANE PROTEIN C"/>
    <property type="match status" value="1"/>
</dbReference>
<evidence type="ECO:0000256" key="7">
    <source>
        <dbReference type="ARBA" id="ARBA00023237"/>
    </source>
</evidence>
<dbReference type="PANTHER" id="PTHR30069">
    <property type="entry name" value="TONB-DEPENDENT OUTER MEMBRANE RECEPTOR"/>
    <property type="match status" value="1"/>
</dbReference>
<comment type="caution">
    <text evidence="13">The sequence shown here is derived from an EMBL/GenBank/DDBJ whole genome shotgun (WGS) entry which is preliminary data.</text>
</comment>
<comment type="similarity">
    <text evidence="8 9">Belongs to the TonB-dependent receptor family.</text>
</comment>
<dbReference type="InterPro" id="IPR012910">
    <property type="entry name" value="Plug_dom"/>
</dbReference>
<evidence type="ECO:0000256" key="5">
    <source>
        <dbReference type="ARBA" id="ARBA00023077"/>
    </source>
</evidence>
<keyword evidence="6 8" id="KW-0472">Membrane</keyword>
<accession>A0ABV7HGF3</accession>
<keyword evidence="5 9" id="KW-0798">TonB box</keyword>
<dbReference type="Gene3D" id="2.170.130.10">
    <property type="entry name" value="TonB-dependent receptor, plug domain"/>
    <property type="match status" value="1"/>
</dbReference>
<dbReference type="InterPro" id="IPR010100">
    <property type="entry name" value="TonB-dep_Cu_rcpt"/>
</dbReference>
<feature type="signal peptide" evidence="10">
    <location>
        <begin position="1"/>
        <end position="25"/>
    </location>
</feature>
<organism evidence="13 14">
    <name type="scientific">Litoribrevibacter euphylliae</name>
    <dbReference type="NCBI Taxonomy" id="1834034"/>
    <lineage>
        <taxon>Bacteria</taxon>
        <taxon>Pseudomonadati</taxon>
        <taxon>Pseudomonadota</taxon>
        <taxon>Gammaproteobacteria</taxon>
        <taxon>Oceanospirillales</taxon>
        <taxon>Oceanospirillaceae</taxon>
        <taxon>Litoribrevibacter</taxon>
    </lineage>
</organism>
<evidence type="ECO:0000259" key="12">
    <source>
        <dbReference type="Pfam" id="PF07715"/>
    </source>
</evidence>
<dbReference type="Proteomes" id="UP001595476">
    <property type="component" value="Unassembled WGS sequence"/>
</dbReference>
<evidence type="ECO:0000313" key="14">
    <source>
        <dbReference type="Proteomes" id="UP001595476"/>
    </source>
</evidence>
<dbReference type="RefSeq" id="WP_386720493.1">
    <property type="nucleotide sequence ID" value="NZ_JBHRSZ010000004.1"/>
</dbReference>
<dbReference type="PROSITE" id="PS52016">
    <property type="entry name" value="TONB_DEPENDENT_REC_3"/>
    <property type="match status" value="1"/>
</dbReference>